<keyword evidence="3" id="KW-1185">Reference proteome</keyword>
<proteinExistence type="predicted"/>
<dbReference type="RefSeq" id="WP_386095179.1">
    <property type="nucleotide sequence ID" value="NZ_JBHUOZ010000001.1"/>
</dbReference>
<sequence length="357" mass="40897">MNKLFLLGLLAACCIATPALSQITITGKIVDSLTREPLPGASVFAQNTTLGTTSTKEGQFSLTLKSGGYDLIFSFTGYEHKTIAITDNKNITLEIALLKQDKAMDEVVIQSSNEVMDGWEKYGDFFISQFIGSTPFAANCTIMNKDVVRFFYYRRTDKLKVLATEPLVINNEALGYDLQYKLDSFVYHYKTNISSYRGTCFYTEKLGTVSQAMNWKANREKAYFGSRMHFLRSVYDSTLKESGFNVSLLDETDKTRFLLLLKPLDTKYYEVVDSLDEVELFYPQKASITYIKAVPENSYLEQFKLPKDVGVQVSYVDILEPLLIKQNGYYYEQKNWINQGYWSWKNIADQLPYDYLP</sequence>
<organism evidence="2 3">
    <name type="scientific">Terrimonas rubra</name>
    <dbReference type="NCBI Taxonomy" id="1035890"/>
    <lineage>
        <taxon>Bacteria</taxon>
        <taxon>Pseudomonadati</taxon>
        <taxon>Bacteroidota</taxon>
        <taxon>Chitinophagia</taxon>
        <taxon>Chitinophagales</taxon>
        <taxon>Chitinophagaceae</taxon>
        <taxon>Terrimonas</taxon>
    </lineage>
</organism>
<dbReference type="SUPFAM" id="SSF49464">
    <property type="entry name" value="Carboxypeptidase regulatory domain-like"/>
    <property type="match status" value="1"/>
</dbReference>
<evidence type="ECO:0000313" key="3">
    <source>
        <dbReference type="Proteomes" id="UP001597511"/>
    </source>
</evidence>
<name>A0ABW6A1J3_9BACT</name>
<dbReference type="EMBL" id="JBHUOZ010000001">
    <property type="protein sequence ID" value="MFD2918716.1"/>
    <property type="molecule type" value="Genomic_DNA"/>
</dbReference>
<accession>A0ABW6A1J3</accession>
<evidence type="ECO:0000313" key="2">
    <source>
        <dbReference type="EMBL" id="MFD2918716.1"/>
    </source>
</evidence>
<dbReference type="Gene3D" id="2.60.40.1120">
    <property type="entry name" value="Carboxypeptidase-like, regulatory domain"/>
    <property type="match status" value="1"/>
</dbReference>
<gene>
    <name evidence="2" type="ORF">ACFS6H_03275</name>
</gene>
<feature type="chain" id="PRO_5045537394" evidence="1">
    <location>
        <begin position="22"/>
        <end position="357"/>
    </location>
</feature>
<reference evidence="3" key="1">
    <citation type="journal article" date="2019" name="Int. J. Syst. Evol. Microbiol.">
        <title>The Global Catalogue of Microorganisms (GCM) 10K type strain sequencing project: providing services to taxonomists for standard genome sequencing and annotation.</title>
        <authorList>
            <consortium name="The Broad Institute Genomics Platform"/>
            <consortium name="The Broad Institute Genome Sequencing Center for Infectious Disease"/>
            <person name="Wu L."/>
            <person name="Ma J."/>
        </authorList>
    </citation>
    <scope>NUCLEOTIDE SEQUENCE [LARGE SCALE GENOMIC DNA]</scope>
    <source>
        <strain evidence="3">KCTC 23299</strain>
    </source>
</reference>
<protein>
    <submittedName>
        <fullName evidence="2">Carboxypeptidase-like regulatory domain-containing protein</fullName>
    </submittedName>
</protein>
<evidence type="ECO:0000256" key="1">
    <source>
        <dbReference type="SAM" id="SignalP"/>
    </source>
</evidence>
<keyword evidence="1" id="KW-0732">Signal</keyword>
<feature type="signal peptide" evidence="1">
    <location>
        <begin position="1"/>
        <end position="21"/>
    </location>
</feature>
<dbReference type="Proteomes" id="UP001597511">
    <property type="component" value="Unassembled WGS sequence"/>
</dbReference>
<dbReference type="InterPro" id="IPR008969">
    <property type="entry name" value="CarboxyPept-like_regulatory"/>
</dbReference>
<comment type="caution">
    <text evidence="2">The sequence shown here is derived from an EMBL/GenBank/DDBJ whole genome shotgun (WGS) entry which is preliminary data.</text>
</comment>
<dbReference type="Pfam" id="PF13715">
    <property type="entry name" value="CarbopepD_reg_2"/>
    <property type="match status" value="1"/>
</dbReference>